<evidence type="ECO:0000313" key="5">
    <source>
        <dbReference type="Proteomes" id="UP000030746"/>
    </source>
</evidence>
<dbReference type="Pfam" id="PF01391">
    <property type="entry name" value="Collagen"/>
    <property type="match status" value="1"/>
</dbReference>
<dbReference type="Gene3D" id="2.60.120.200">
    <property type="match status" value="1"/>
</dbReference>
<gene>
    <name evidence="4" type="ORF">LOTGIDRAFT_121119</name>
</gene>
<dbReference type="Gene3D" id="1.20.5.320">
    <property type="entry name" value="6-Phosphogluconate Dehydrogenase, domain 3"/>
    <property type="match status" value="1"/>
</dbReference>
<reference evidence="4 5" key="1">
    <citation type="journal article" date="2013" name="Nature">
        <title>Insights into bilaterian evolution from three spiralian genomes.</title>
        <authorList>
            <person name="Simakov O."/>
            <person name="Marletaz F."/>
            <person name="Cho S.J."/>
            <person name="Edsinger-Gonzales E."/>
            <person name="Havlak P."/>
            <person name="Hellsten U."/>
            <person name="Kuo D.H."/>
            <person name="Larsson T."/>
            <person name="Lv J."/>
            <person name="Arendt D."/>
            <person name="Savage R."/>
            <person name="Osoegawa K."/>
            <person name="de Jong P."/>
            <person name="Grimwood J."/>
            <person name="Chapman J.A."/>
            <person name="Shapiro H."/>
            <person name="Aerts A."/>
            <person name="Otillar R.P."/>
            <person name="Terry A.Y."/>
            <person name="Boore J.L."/>
            <person name="Grigoriev I.V."/>
            <person name="Lindberg D.R."/>
            <person name="Seaver E.C."/>
            <person name="Weisblat D.A."/>
            <person name="Putnam N.H."/>
            <person name="Rokhsar D.S."/>
        </authorList>
    </citation>
    <scope>NUCLEOTIDE SEQUENCE [LARGE SCALE GENOMIC DNA]</scope>
</reference>
<name>V4BTX5_LOTGI</name>
<dbReference type="SUPFAM" id="SSF49899">
    <property type="entry name" value="Concanavalin A-like lectins/glucanases"/>
    <property type="match status" value="1"/>
</dbReference>
<dbReference type="OMA" id="DCHAQPH"/>
<sequence>LSGFDFISKYQLDNVLRQPGVKKVPGSNEFQVAYRISKKANLRIRTDQLFPKGLPDRFSFVSTFRMPGKTRREKWNLVQIKDTRGQPQFGVRLDGETKTIDFYYINYEGRVTNLKFSQNVKQLFTRDWHKIHFSVGREYIELYLDCQPIASKPIVPWRPIDVNGEMVLGTKDSTGETVPFDLQWLVLHCDPSKPERETCDELPPPSGSMGPRGIPGEPGIPGNPGSRGERGSQGPRGADGIDGERGIPGLPGRPGEPGAKVSIHNHKSYIFIC</sequence>
<dbReference type="InterPro" id="IPR048287">
    <property type="entry name" value="TSPN-like_N"/>
</dbReference>
<keyword evidence="5" id="KW-1185">Reference proteome</keyword>
<dbReference type="SMART" id="SM00210">
    <property type="entry name" value="TSPN"/>
    <property type="match status" value="1"/>
</dbReference>
<dbReference type="OrthoDB" id="6161718at2759"/>
<evidence type="ECO:0000259" key="3">
    <source>
        <dbReference type="SMART" id="SM00210"/>
    </source>
</evidence>
<dbReference type="Proteomes" id="UP000030746">
    <property type="component" value="Unassembled WGS sequence"/>
</dbReference>
<dbReference type="PANTHER" id="PTHR24637:SF421">
    <property type="entry name" value="CUTICLE COLLAGEN DPY-2"/>
    <property type="match status" value="1"/>
</dbReference>
<evidence type="ECO:0000313" key="4">
    <source>
        <dbReference type="EMBL" id="ESO92414.1"/>
    </source>
</evidence>
<evidence type="ECO:0000256" key="2">
    <source>
        <dbReference type="SAM" id="MobiDB-lite"/>
    </source>
</evidence>
<dbReference type="PANTHER" id="PTHR24637">
    <property type="entry name" value="COLLAGEN"/>
    <property type="match status" value="1"/>
</dbReference>
<dbReference type="CTD" id="20231933"/>
<organism evidence="4 5">
    <name type="scientific">Lottia gigantea</name>
    <name type="common">Giant owl limpet</name>
    <dbReference type="NCBI Taxonomy" id="225164"/>
    <lineage>
        <taxon>Eukaryota</taxon>
        <taxon>Metazoa</taxon>
        <taxon>Spiralia</taxon>
        <taxon>Lophotrochozoa</taxon>
        <taxon>Mollusca</taxon>
        <taxon>Gastropoda</taxon>
        <taxon>Patellogastropoda</taxon>
        <taxon>Lottioidea</taxon>
        <taxon>Lottiidae</taxon>
        <taxon>Lottia</taxon>
    </lineage>
</organism>
<keyword evidence="1" id="KW-0677">Repeat</keyword>
<dbReference type="RefSeq" id="XP_009056969.1">
    <property type="nucleotide sequence ID" value="XM_009058721.1"/>
</dbReference>
<proteinExistence type="predicted"/>
<feature type="domain" description="Thrombospondin-like N-terminal" evidence="3">
    <location>
        <begin position="3"/>
        <end position="191"/>
    </location>
</feature>
<dbReference type="InterPro" id="IPR008160">
    <property type="entry name" value="Collagen"/>
</dbReference>
<dbReference type="EMBL" id="KB202094">
    <property type="protein sequence ID" value="ESO92414.1"/>
    <property type="molecule type" value="Genomic_DNA"/>
</dbReference>
<dbReference type="InterPro" id="IPR013320">
    <property type="entry name" value="ConA-like_dom_sf"/>
</dbReference>
<feature type="region of interest" description="Disordered" evidence="2">
    <location>
        <begin position="194"/>
        <end position="261"/>
    </location>
</feature>
<dbReference type="GeneID" id="20231933"/>
<dbReference type="AlphaFoldDB" id="V4BTX5"/>
<protein>
    <recommendedName>
        <fullName evidence="3">Thrombospondin-like N-terminal domain-containing protein</fullName>
    </recommendedName>
</protein>
<accession>V4BTX5</accession>
<dbReference type="KEGG" id="lgi:LOTGIDRAFT_121119"/>
<evidence type="ECO:0000256" key="1">
    <source>
        <dbReference type="ARBA" id="ARBA00022737"/>
    </source>
</evidence>
<feature type="non-terminal residue" evidence="4">
    <location>
        <position position="1"/>
    </location>
</feature>
<dbReference type="HOGENOM" id="CLU_847200_0_0_1"/>